<dbReference type="EMBL" id="JACCJB010000011">
    <property type="protein sequence ID" value="KAF6222665.1"/>
    <property type="molecule type" value="Genomic_DNA"/>
</dbReference>
<evidence type="ECO:0000313" key="1">
    <source>
        <dbReference type="EMBL" id="KAF6222665.1"/>
    </source>
</evidence>
<sequence length="77" mass="9087">MTSSLNALDHNEHAFHLYDDNTAGFMESQLIALIFRNQRNDGVMEGQLKEDTKYQDQFQKMARDRDLVYNESKMNEK</sequence>
<dbReference type="Proteomes" id="UP000593566">
    <property type="component" value="Unassembled WGS sequence"/>
</dbReference>
<keyword evidence="2" id="KW-1185">Reference proteome</keyword>
<accession>A0A8H6FBW1</accession>
<dbReference type="GeneID" id="59329130"/>
<dbReference type="AlphaFoldDB" id="A0A8H6FBW1"/>
<comment type="caution">
    <text evidence="1">The sequence shown here is derived from an EMBL/GenBank/DDBJ whole genome shotgun (WGS) entry which is preliminary data.</text>
</comment>
<name>A0A8H6FBW1_9LECA</name>
<proteinExistence type="predicted"/>
<evidence type="ECO:0000313" key="2">
    <source>
        <dbReference type="Proteomes" id="UP000593566"/>
    </source>
</evidence>
<dbReference type="RefSeq" id="XP_037152011.1">
    <property type="nucleotide sequence ID" value="XM_037291649.1"/>
</dbReference>
<protein>
    <submittedName>
        <fullName evidence="1">Uncharacterized protein</fullName>
    </submittedName>
</protein>
<gene>
    <name evidence="1" type="ORF">HO133_000712</name>
</gene>
<reference evidence="1 2" key="1">
    <citation type="journal article" date="2020" name="Genomics">
        <title>Complete, high-quality genomes from long-read metagenomic sequencing of two wolf lichen thalli reveals enigmatic genome architecture.</title>
        <authorList>
            <person name="McKenzie S.K."/>
            <person name="Walston R.F."/>
            <person name="Allen J.L."/>
        </authorList>
    </citation>
    <scope>NUCLEOTIDE SEQUENCE [LARGE SCALE GENOMIC DNA]</scope>
    <source>
        <strain evidence="1">WasteWater1</strain>
    </source>
</reference>
<organism evidence="1 2">
    <name type="scientific">Letharia lupina</name>
    <dbReference type="NCBI Taxonomy" id="560253"/>
    <lineage>
        <taxon>Eukaryota</taxon>
        <taxon>Fungi</taxon>
        <taxon>Dikarya</taxon>
        <taxon>Ascomycota</taxon>
        <taxon>Pezizomycotina</taxon>
        <taxon>Lecanoromycetes</taxon>
        <taxon>OSLEUM clade</taxon>
        <taxon>Lecanoromycetidae</taxon>
        <taxon>Lecanorales</taxon>
        <taxon>Lecanorineae</taxon>
        <taxon>Parmeliaceae</taxon>
        <taxon>Letharia</taxon>
    </lineage>
</organism>